<keyword evidence="2" id="KW-0547">Nucleotide-binding</keyword>
<protein>
    <recommendedName>
        <fullName evidence="3">RecG wedge domain-containing protein</fullName>
    </recommendedName>
</protein>
<dbReference type="GO" id="GO:0016787">
    <property type="term" value="F:hydrolase activity"/>
    <property type="evidence" value="ECO:0007669"/>
    <property type="project" value="UniProtKB-KW"/>
</dbReference>
<dbReference type="AlphaFoldDB" id="A0A0B7IHR8"/>
<feature type="domain" description="RecG wedge" evidence="3">
    <location>
        <begin position="9"/>
        <end position="134"/>
    </location>
</feature>
<keyword evidence="2" id="KW-0067">ATP-binding</keyword>
<gene>
    <name evidence="4" type="ORF">CCAN11_1950026</name>
</gene>
<evidence type="ECO:0000256" key="2">
    <source>
        <dbReference type="ARBA" id="ARBA00022806"/>
    </source>
</evidence>
<dbReference type="InterPro" id="IPR012340">
    <property type="entry name" value="NA-bd_OB-fold"/>
</dbReference>
<evidence type="ECO:0000313" key="5">
    <source>
        <dbReference type="Proteomes" id="UP000039370"/>
    </source>
</evidence>
<evidence type="ECO:0000259" key="3">
    <source>
        <dbReference type="Pfam" id="PF17191"/>
    </source>
</evidence>
<reference evidence="5" key="1">
    <citation type="submission" date="2015-01" db="EMBL/GenBank/DDBJ databases">
        <authorList>
            <person name="MANFREDI Pablo"/>
        </authorList>
    </citation>
    <scope>NUCLEOTIDE SEQUENCE [LARGE SCALE GENOMIC DNA]</scope>
    <source>
        <strain evidence="5">Cc11</strain>
    </source>
</reference>
<keyword evidence="1" id="KW-0378">Hydrolase</keyword>
<dbReference type="Gene3D" id="2.40.50.140">
    <property type="entry name" value="Nucleic acid-binding proteins"/>
    <property type="match status" value="1"/>
</dbReference>
<name>A0A0B7IHR8_9FLAO</name>
<accession>A0A0B7IHR8</accession>
<dbReference type="GO" id="GO:0006281">
    <property type="term" value="P:DNA repair"/>
    <property type="evidence" value="ECO:0007669"/>
    <property type="project" value="InterPro"/>
</dbReference>
<evidence type="ECO:0000256" key="1">
    <source>
        <dbReference type="ARBA" id="ARBA00022801"/>
    </source>
</evidence>
<dbReference type="CDD" id="cd04488">
    <property type="entry name" value="RecG_wedge_OBF"/>
    <property type="match status" value="1"/>
</dbReference>
<dbReference type="PANTHER" id="PTHR47964">
    <property type="entry name" value="ATP-DEPENDENT DNA HELICASE HOMOLOG RECG, CHLOROPLASTIC"/>
    <property type="match status" value="1"/>
</dbReference>
<organism evidence="4 5">
    <name type="scientific">Capnocytophaga canimorsus</name>
    <dbReference type="NCBI Taxonomy" id="28188"/>
    <lineage>
        <taxon>Bacteria</taxon>
        <taxon>Pseudomonadati</taxon>
        <taxon>Bacteroidota</taxon>
        <taxon>Flavobacteriia</taxon>
        <taxon>Flavobacteriales</taxon>
        <taxon>Flavobacteriaceae</taxon>
        <taxon>Capnocytophaga</taxon>
    </lineage>
</organism>
<proteinExistence type="predicted"/>
<dbReference type="PANTHER" id="PTHR47964:SF1">
    <property type="entry name" value="ATP-DEPENDENT DNA HELICASE HOMOLOG RECG, CHLOROPLASTIC"/>
    <property type="match status" value="1"/>
</dbReference>
<dbReference type="SUPFAM" id="SSF50249">
    <property type="entry name" value="Nucleic acid-binding proteins"/>
    <property type="match status" value="1"/>
</dbReference>
<dbReference type="Pfam" id="PF17191">
    <property type="entry name" value="RecG_wedge"/>
    <property type="match status" value="1"/>
</dbReference>
<keyword evidence="2" id="KW-0347">Helicase</keyword>
<dbReference type="EMBL" id="CDOK01000107">
    <property type="protein sequence ID" value="CEN49527.1"/>
    <property type="molecule type" value="Genomic_DNA"/>
</dbReference>
<dbReference type="InterPro" id="IPR047112">
    <property type="entry name" value="RecG/Mfd"/>
</dbReference>
<sequence>MNPEVLHTPIVYLRGVGTQRAELLKSELGIHQFQDLLNLFPNRYIDRTRFYKISELQNNSAEVQIVGKIIHLKTVSSGNNNRLVATFTDDINTMELVGLRAIKWLRDTLKINEPYVIYGKINWFNGAFSMPHPENGFGS</sequence>
<dbReference type="InterPro" id="IPR033454">
    <property type="entry name" value="RecG_wedge"/>
</dbReference>
<evidence type="ECO:0000313" key="4">
    <source>
        <dbReference type="EMBL" id="CEN49527.1"/>
    </source>
</evidence>
<dbReference type="Proteomes" id="UP000039370">
    <property type="component" value="Unassembled WGS sequence"/>
</dbReference>
<dbReference type="GO" id="GO:0003678">
    <property type="term" value="F:DNA helicase activity"/>
    <property type="evidence" value="ECO:0007669"/>
    <property type="project" value="TreeGrafter"/>
</dbReference>